<dbReference type="RefSeq" id="WP_108313107.1">
    <property type="nucleotide sequence ID" value="NZ_NESN01000004.1"/>
</dbReference>
<dbReference type="Pfam" id="PF09932">
    <property type="entry name" value="DUF2164"/>
    <property type="match status" value="1"/>
</dbReference>
<accession>A0A315E791</accession>
<organism evidence="1 2">
    <name type="scientific">Limnohabitans parvus II-B4</name>
    <dbReference type="NCBI Taxonomy" id="1293052"/>
    <lineage>
        <taxon>Bacteria</taxon>
        <taxon>Pseudomonadati</taxon>
        <taxon>Pseudomonadota</taxon>
        <taxon>Betaproteobacteria</taxon>
        <taxon>Burkholderiales</taxon>
        <taxon>Comamonadaceae</taxon>
        <taxon>Limnohabitans</taxon>
    </lineage>
</organism>
<evidence type="ECO:0000313" key="1">
    <source>
        <dbReference type="EMBL" id="PUE52738.1"/>
    </source>
</evidence>
<sequence length="88" mass="10309">MAIELSKEDRAQAIASIERYFLDNFEQKIGNISAGALLGFVLEEIGPSIYNRAVSDAKERMLMRVEDLEYEVREDEFQYWSKFNQRKP</sequence>
<protein>
    <recommendedName>
        <fullName evidence="3">DUF2164 domain-containing protein</fullName>
    </recommendedName>
</protein>
<dbReference type="EMBL" id="NESN01000004">
    <property type="protein sequence ID" value="PUE52738.1"/>
    <property type="molecule type" value="Genomic_DNA"/>
</dbReference>
<keyword evidence="2" id="KW-1185">Reference proteome</keyword>
<evidence type="ECO:0000313" key="2">
    <source>
        <dbReference type="Proteomes" id="UP000250790"/>
    </source>
</evidence>
<reference evidence="1 2" key="1">
    <citation type="submission" date="2017-04" db="EMBL/GenBank/DDBJ databases">
        <title>Unexpected and diverse lifestyles within the genus Limnohabitans.</title>
        <authorList>
            <person name="Kasalicky V."/>
            <person name="Mehrshad M."/>
            <person name="Andrei S.-A."/>
            <person name="Salcher M."/>
            <person name="Kratochvilova H."/>
            <person name="Simek K."/>
            <person name="Ghai R."/>
        </authorList>
    </citation>
    <scope>NUCLEOTIDE SEQUENCE [LARGE SCALE GENOMIC DNA]</scope>
    <source>
        <strain evidence="1 2">II-B4</strain>
    </source>
</reference>
<gene>
    <name evidence="1" type="ORF">B9Z37_11220</name>
</gene>
<comment type="caution">
    <text evidence="1">The sequence shown here is derived from an EMBL/GenBank/DDBJ whole genome shotgun (WGS) entry which is preliminary data.</text>
</comment>
<dbReference type="InterPro" id="IPR018680">
    <property type="entry name" value="DUF2164"/>
</dbReference>
<dbReference type="Proteomes" id="UP000250790">
    <property type="component" value="Unassembled WGS sequence"/>
</dbReference>
<dbReference type="OrthoDB" id="573733at2"/>
<dbReference type="AlphaFoldDB" id="A0A315E791"/>
<evidence type="ECO:0008006" key="3">
    <source>
        <dbReference type="Google" id="ProtNLM"/>
    </source>
</evidence>
<name>A0A315E791_9BURK</name>
<proteinExistence type="predicted"/>